<dbReference type="HOGENOM" id="CLU_3166458_0_0_9"/>
<comment type="caution">
    <text evidence="1">The sequence shown here is derived from an EMBL/GenBank/DDBJ whole genome shotgun (WGS) entry which is preliminary data.</text>
</comment>
<accession>A7VPC1</accession>
<protein>
    <submittedName>
        <fullName evidence="1">Uncharacterized protein</fullName>
    </submittedName>
</protein>
<proteinExistence type="predicted"/>
<name>A7VPC1_9FIRM</name>
<dbReference type="AlphaFoldDB" id="A7VPC1"/>
<dbReference type="EMBL" id="ABCB02000012">
    <property type="protein sequence ID" value="EDO62809.1"/>
    <property type="molecule type" value="Genomic_DNA"/>
</dbReference>
<gene>
    <name evidence="1" type="ORF">CLOLEP_00398</name>
</gene>
<evidence type="ECO:0000313" key="2">
    <source>
        <dbReference type="Proteomes" id="UP000003490"/>
    </source>
</evidence>
<dbReference type="Proteomes" id="UP000003490">
    <property type="component" value="Unassembled WGS sequence"/>
</dbReference>
<sequence length="47" mass="5355">MFELFLGKSKFRKPGTPICEGRHVGSLKSRRENGREKLASLLHLSEN</sequence>
<reference evidence="1 2" key="1">
    <citation type="submission" date="2007-08" db="EMBL/GenBank/DDBJ databases">
        <title>Draft genome sequence of Clostridium leptum (DSM 753).</title>
        <authorList>
            <person name="Sudarsanam P."/>
            <person name="Ley R."/>
            <person name="Guruge J."/>
            <person name="Turnbaugh P.J."/>
            <person name="Mahowald M."/>
            <person name="Liep D."/>
            <person name="Gordon J."/>
        </authorList>
    </citation>
    <scope>NUCLEOTIDE SEQUENCE [LARGE SCALE GENOMIC DNA]</scope>
    <source>
        <strain evidence="1 2">DSM 753</strain>
    </source>
</reference>
<organism evidence="1 2">
    <name type="scientific">[Clostridium] leptum DSM 753</name>
    <dbReference type="NCBI Taxonomy" id="428125"/>
    <lineage>
        <taxon>Bacteria</taxon>
        <taxon>Bacillati</taxon>
        <taxon>Bacillota</taxon>
        <taxon>Clostridia</taxon>
        <taxon>Eubacteriales</taxon>
        <taxon>Oscillospiraceae</taxon>
        <taxon>Oscillospiraceae incertae sedis</taxon>
    </lineage>
</organism>
<evidence type="ECO:0000313" key="1">
    <source>
        <dbReference type="EMBL" id="EDO62809.1"/>
    </source>
</evidence>
<reference evidence="1 2" key="2">
    <citation type="submission" date="2007-08" db="EMBL/GenBank/DDBJ databases">
        <authorList>
            <person name="Fulton L."/>
            <person name="Clifton S."/>
            <person name="Fulton B."/>
            <person name="Xu J."/>
            <person name="Minx P."/>
            <person name="Pepin K.H."/>
            <person name="Johnson M."/>
            <person name="Thiruvilangam P."/>
            <person name="Bhonagiri V."/>
            <person name="Nash W.E."/>
            <person name="Wang C."/>
            <person name="Mardis E.R."/>
            <person name="Wilson R.K."/>
        </authorList>
    </citation>
    <scope>NUCLEOTIDE SEQUENCE [LARGE SCALE GENOMIC DNA]</scope>
    <source>
        <strain evidence="1 2">DSM 753</strain>
    </source>
</reference>